<dbReference type="AlphaFoldDB" id="E1F0W0"/>
<evidence type="ECO:0000256" key="1">
    <source>
        <dbReference type="SAM" id="Phobius"/>
    </source>
</evidence>
<name>E1F0W0_GIAIA</name>
<evidence type="ECO:0000313" key="3">
    <source>
        <dbReference type="Proteomes" id="UP000008974"/>
    </source>
</evidence>
<keyword evidence="1" id="KW-0472">Membrane</keyword>
<proteinExistence type="predicted"/>
<gene>
    <name evidence="2" type="ORF">GLP15_4935</name>
</gene>
<dbReference type="EMBL" id="ACVC01000112">
    <property type="protein sequence ID" value="EFO63926.1"/>
    <property type="molecule type" value="Genomic_DNA"/>
</dbReference>
<evidence type="ECO:0000313" key="2">
    <source>
        <dbReference type="EMBL" id="EFO63926.1"/>
    </source>
</evidence>
<organism evidence="2 3">
    <name type="scientific">Giardia intestinalis (strain P15)</name>
    <name type="common">Giardia lamblia</name>
    <dbReference type="NCBI Taxonomy" id="658858"/>
    <lineage>
        <taxon>Eukaryota</taxon>
        <taxon>Metamonada</taxon>
        <taxon>Diplomonadida</taxon>
        <taxon>Hexamitidae</taxon>
        <taxon>Giardiinae</taxon>
        <taxon>Giardia</taxon>
    </lineage>
</organism>
<feature type="transmembrane region" description="Helical" evidence="1">
    <location>
        <begin position="111"/>
        <end position="135"/>
    </location>
</feature>
<sequence length="136" mass="14806">MTKASGCAGETAKWFTVVGAAAGGIGMLTVMLLGSDHVGNHVYQLALFFWMVITLISDFGTGFGDSFIENSWSGFIAHHLFRGAMMLWWGLAQPWYESWSSKMAVKEWFTHVAFVVLVVCAICVIIIGSLAMCGVC</sequence>
<reference evidence="2 3" key="1">
    <citation type="journal article" date="2010" name="BMC Genomics">
        <title>Genome analysis and comparative genomics of a Giardia intestinalis assemblage E isolate.</title>
        <authorList>
            <person name="Jerlstrom-Hultqvist J."/>
            <person name="Franzen O."/>
            <person name="Ankarklev J."/>
            <person name="Xu F."/>
            <person name="Nohynkova E."/>
            <person name="Andersson J.O."/>
            <person name="Svard S.G."/>
            <person name="Andersson B."/>
        </authorList>
    </citation>
    <scope>NUCLEOTIDE SEQUENCE [LARGE SCALE GENOMIC DNA]</scope>
    <source>
        <strain evidence="2 3">P15</strain>
    </source>
</reference>
<keyword evidence="1" id="KW-1133">Transmembrane helix</keyword>
<feature type="transmembrane region" description="Helical" evidence="1">
    <location>
        <begin position="72"/>
        <end position="91"/>
    </location>
</feature>
<protein>
    <submittedName>
        <fullName evidence="2">Uncharacterized protein</fullName>
    </submittedName>
</protein>
<accession>E1F0W0</accession>
<dbReference type="Proteomes" id="UP000008974">
    <property type="component" value="Unassembled WGS sequence"/>
</dbReference>
<dbReference type="OMA" id="CAGETAK"/>
<dbReference type="VEuPathDB" id="GiardiaDB:GLP15_4935"/>
<keyword evidence="1" id="KW-0812">Transmembrane</keyword>
<comment type="caution">
    <text evidence="2">The sequence shown here is derived from an EMBL/GenBank/DDBJ whole genome shotgun (WGS) entry which is preliminary data.</text>
</comment>
<feature type="transmembrane region" description="Helical" evidence="1">
    <location>
        <begin position="12"/>
        <end position="35"/>
    </location>
</feature>
<dbReference type="OrthoDB" id="10252106at2759"/>
<feature type="transmembrane region" description="Helical" evidence="1">
    <location>
        <begin position="41"/>
        <end position="60"/>
    </location>
</feature>